<feature type="transmembrane region" description="Helical" evidence="1">
    <location>
        <begin position="81"/>
        <end position="98"/>
    </location>
</feature>
<dbReference type="EMBL" id="JAGSOV010000012">
    <property type="protein sequence ID" value="MCO1654677.1"/>
    <property type="molecule type" value="Genomic_DNA"/>
</dbReference>
<gene>
    <name evidence="2" type="ORF">KDL28_06370</name>
</gene>
<keyword evidence="1" id="KW-0812">Transmembrane</keyword>
<reference evidence="2" key="1">
    <citation type="submission" date="2021-04" db="EMBL/GenBank/DDBJ databases">
        <title>Pseudonocardia sp. nov., isolated from sandy soil of mangrove forest.</title>
        <authorList>
            <person name="Zan Z."/>
            <person name="Huang R."/>
            <person name="Liu W."/>
        </authorList>
    </citation>
    <scope>NUCLEOTIDE SEQUENCE</scope>
    <source>
        <strain evidence="2">S2-4</strain>
    </source>
</reference>
<protein>
    <recommendedName>
        <fullName evidence="4">Integral membrane protein</fullName>
    </recommendedName>
</protein>
<feature type="transmembrane region" description="Helical" evidence="1">
    <location>
        <begin position="104"/>
        <end position="122"/>
    </location>
</feature>
<keyword evidence="1" id="KW-1133">Transmembrane helix</keyword>
<name>A0ABT0ZVA4_9PSEU</name>
<comment type="caution">
    <text evidence="2">The sequence shown here is derived from an EMBL/GenBank/DDBJ whole genome shotgun (WGS) entry which is preliminary data.</text>
</comment>
<sequence length="150" mass="15470">MLASVSTRQSAPPWQIRAAGVTVGAEGLLGIGFAVALAIRSSSSPAGVGAVLGEAGYFALIGAALVFVGFGLLTGRHWARTPAIVTQLLLLPVVYSLIGPSRQLLLGIVTGVVVAATFMLLISERSREWSMGLDQPLDSGRDPTQDDPSG</sequence>
<evidence type="ECO:0000256" key="1">
    <source>
        <dbReference type="SAM" id="Phobius"/>
    </source>
</evidence>
<evidence type="ECO:0000313" key="3">
    <source>
        <dbReference type="Proteomes" id="UP001165283"/>
    </source>
</evidence>
<accession>A0ABT0ZVA4</accession>
<feature type="transmembrane region" description="Helical" evidence="1">
    <location>
        <begin position="21"/>
        <end position="43"/>
    </location>
</feature>
<evidence type="ECO:0008006" key="4">
    <source>
        <dbReference type="Google" id="ProtNLM"/>
    </source>
</evidence>
<proteinExistence type="predicted"/>
<organism evidence="2 3">
    <name type="scientific">Pseudonocardia humida</name>
    <dbReference type="NCBI Taxonomy" id="2800819"/>
    <lineage>
        <taxon>Bacteria</taxon>
        <taxon>Bacillati</taxon>
        <taxon>Actinomycetota</taxon>
        <taxon>Actinomycetes</taxon>
        <taxon>Pseudonocardiales</taxon>
        <taxon>Pseudonocardiaceae</taxon>
        <taxon>Pseudonocardia</taxon>
    </lineage>
</organism>
<keyword evidence="3" id="KW-1185">Reference proteome</keyword>
<feature type="transmembrane region" description="Helical" evidence="1">
    <location>
        <begin position="55"/>
        <end position="74"/>
    </location>
</feature>
<dbReference type="Proteomes" id="UP001165283">
    <property type="component" value="Unassembled WGS sequence"/>
</dbReference>
<evidence type="ECO:0000313" key="2">
    <source>
        <dbReference type="EMBL" id="MCO1654677.1"/>
    </source>
</evidence>
<keyword evidence="1" id="KW-0472">Membrane</keyword>